<dbReference type="EMBL" id="JAAKZG010000002">
    <property type="protein sequence ID" value="NGN40757.1"/>
    <property type="molecule type" value="Genomic_DNA"/>
</dbReference>
<proteinExistence type="predicted"/>
<dbReference type="RefSeq" id="WP_165115579.1">
    <property type="nucleotide sequence ID" value="NZ_JAAKZG010000002.1"/>
</dbReference>
<accession>A0A7C9R5N1</accession>
<reference evidence="2 3" key="1">
    <citation type="submission" date="2020-02" db="EMBL/GenBank/DDBJ databases">
        <title>Genome sequence of the type strain CGMCC 1.15528 of Mesorhizobium zhangyense.</title>
        <authorList>
            <person name="Gao J."/>
            <person name="Sun J."/>
        </authorList>
    </citation>
    <scope>NUCLEOTIDE SEQUENCE [LARGE SCALE GENOMIC DNA]</scope>
    <source>
        <strain evidence="2 3">CGMCC 1.15528</strain>
    </source>
</reference>
<evidence type="ECO:0000313" key="2">
    <source>
        <dbReference type="EMBL" id="NGN40757.1"/>
    </source>
</evidence>
<organism evidence="2 3">
    <name type="scientific">Mesorhizobium zhangyense</name>
    <dbReference type="NCBI Taxonomy" id="1776730"/>
    <lineage>
        <taxon>Bacteria</taxon>
        <taxon>Pseudomonadati</taxon>
        <taxon>Pseudomonadota</taxon>
        <taxon>Alphaproteobacteria</taxon>
        <taxon>Hyphomicrobiales</taxon>
        <taxon>Phyllobacteriaceae</taxon>
        <taxon>Mesorhizobium</taxon>
    </lineage>
</organism>
<comment type="caution">
    <text evidence="2">The sequence shown here is derived from an EMBL/GenBank/DDBJ whole genome shotgun (WGS) entry which is preliminary data.</text>
</comment>
<evidence type="ECO:0000256" key="1">
    <source>
        <dbReference type="SAM" id="MobiDB-lite"/>
    </source>
</evidence>
<keyword evidence="3" id="KW-1185">Reference proteome</keyword>
<sequence length="205" mass="21669">MRFFFLLVLLAGAALGVVYPWAVKNFSGHEIGAWRVYERASGFKTVDVTLAATDAPVRVLVDMTAVGGARTAGRQAVLTLTAATGGRTVLTDVMNFVDPSVRENSPQTNQKIYRDDGGLISDVEAGTYTFTIGQGDAEGIDIQTVDLVLRSDAGATDERAQPLGLSLLAIGFIGLVIALRRGGGGRPGNPNAQPPAPRWGRGENR</sequence>
<name>A0A7C9R5N1_9HYPH</name>
<gene>
    <name evidence="2" type="ORF">G6N74_06745</name>
</gene>
<protein>
    <submittedName>
        <fullName evidence="2">Uncharacterized protein</fullName>
    </submittedName>
</protein>
<feature type="region of interest" description="Disordered" evidence="1">
    <location>
        <begin position="183"/>
        <end position="205"/>
    </location>
</feature>
<evidence type="ECO:0000313" key="3">
    <source>
        <dbReference type="Proteomes" id="UP000481252"/>
    </source>
</evidence>
<dbReference type="Proteomes" id="UP000481252">
    <property type="component" value="Unassembled WGS sequence"/>
</dbReference>
<dbReference type="AlphaFoldDB" id="A0A7C9R5N1"/>